<comment type="caution">
    <text evidence="8">The sequence shown here is derived from an EMBL/GenBank/DDBJ whole genome shotgun (WGS) entry which is preliminary data.</text>
</comment>
<dbReference type="OrthoDB" id="5167532at2"/>
<dbReference type="NCBIfam" id="TIGR01930">
    <property type="entry name" value="AcCoA-C-Actrans"/>
    <property type="match status" value="1"/>
</dbReference>
<dbReference type="Pfam" id="PF00108">
    <property type="entry name" value="Thiolase_N"/>
    <property type="match status" value="1"/>
</dbReference>
<dbReference type="PANTHER" id="PTHR43853">
    <property type="entry name" value="3-KETOACYL-COA THIOLASE, PEROXISOMAL"/>
    <property type="match status" value="1"/>
</dbReference>
<keyword evidence="2 5" id="KW-0808">Transferase</keyword>
<sequence>MPREVRDVVFVDGVRTPFGKAGGMYANTRADDLVIRCIRELLRRNPQLPPERVEEVAIAATTQIGDQGLTIGRTAALLAGLPKTVPGFAIDRMCAGAMTAVTTVASGIAMGAYDIAIAGGVEHMGRHPMGEGVDPNPRIIAEKLVDPSALVMGATAENLHDLVPHITKARTDAFALASQQKTAKAYANGKLQDDLVSMSIRDAEGGWGLATVDEAPRDTSLEKLATLKTPFRPHGKVTAGNAAGLNDGATASLLADEATARELGLPIAMRLVSFGFVGVEPEVMGVGPIPSTEKALRLAGLSIDDIGLFELNEAFAVQVLAFLDHFGIADDDARVNPWGGAIAIGHPLASSGVRLMTQLARQFAEHPEVRYGLTAMCIGIGMGGTVIWENPHWEGGNK</sequence>
<dbReference type="CDD" id="cd00751">
    <property type="entry name" value="thiolase"/>
    <property type="match status" value="1"/>
</dbReference>
<evidence type="ECO:0000256" key="1">
    <source>
        <dbReference type="ARBA" id="ARBA00010982"/>
    </source>
</evidence>
<feature type="domain" description="Thiolase C-terminal" evidence="7">
    <location>
        <begin position="268"/>
        <end position="389"/>
    </location>
</feature>
<dbReference type="AlphaFoldDB" id="A0A3N9WMU2"/>
<accession>A0A3N9WMU2</accession>
<dbReference type="Proteomes" id="UP000282312">
    <property type="component" value="Unassembled WGS sequence"/>
</dbReference>
<evidence type="ECO:0000313" key="9">
    <source>
        <dbReference type="Proteomes" id="UP000282312"/>
    </source>
</evidence>
<evidence type="ECO:0000256" key="3">
    <source>
        <dbReference type="ARBA" id="ARBA00023315"/>
    </source>
</evidence>
<evidence type="ECO:0000259" key="7">
    <source>
        <dbReference type="Pfam" id="PF02803"/>
    </source>
</evidence>
<dbReference type="InterPro" id="IPR020616">
    <property type="entry name" value="Thiolase_N"/>
</dbReference>
<reference evidence="8 9" key="1">
    <citation type="submission" date="2018-05" db="EMBL/GenBank/DDBJ databases">
        <title>Micromonospora from Atacama Desert.</title>
        <authorList>
            <person name="Carro L."/>
            <person name="Goodfellow M."/>
            <person name="Klenk H.-P."/>
        </authorList>
    </citation>
    <scope>NUCLEOTIDE SEQUENCE [LARGE SCALE GENOMIC DNA]</scope>
    <source>
        <strain evidence="8 9">LB39</strain>
    </source>
</reference>
<evidence type="ECO:0000256" key="4">
    <source>
        <dbReference type="PIRSR" id="PIRSR000429-1"/>
    </source>
</evidence>
<dbReference type="RefSeq" id="WP_124773524.1">
    <property type="nucleotide sequence ID" value="NZ_JBEZFR010000003.1"/>
</dbReference>
<dbReference type="InterPro" id="IPR050215">
    <property type="entry name" value="Thiolase-like_sf_Thiolase"/>
</dbReference>
<dbReference type="SUPFAM" id="SSF53901">
    <property type="entry name" value="Thiolase-like"/>
    <property type="match status" value="2"/>
</dbReference>
<feature type="active site" description="Acyl-thioester intermediate" evidence="4">
    <location>
        <position position="94"/>
    </location>
</feature>
<gene>
    <name evidence="8" type="ORF">DLJ59_16505</name>
</gene>
<feature type="active site" description="Proton acceptor" evidence="4">
    <location>
        <position position="346"/>
    </location>
</feature>
<evidence type="ECO:0000259" key="6">
    <source>
        <dbReference type="Pfam" id="PF00108"/>
    </source>
</evidence>
<name>A0A3N9WMU2_9ACTN</name>
<dbReference type="GO" id="GO:0010124">
    <property type="term" value="P:phenylacetate catabolic process"/>
    <property type="evidence" value="ECO:0007669"/>
    <property type="project" value="TreeGrafter"/>
</dbReference>
<dbReference type="InterPro" id="IPR002155">
    <property type="entry name" value="Thiolase"/>
</dbReference>
<organism evidence="8 9">
    <name type="scientific">Micromonospora inaquosa</name>
    <dbReference type="NCBI Taxonomy" id="2203716"/>
    <lineage>
        <taxon>Bacteria</taxon>
        <taxon>Bacillati</taxon>
        <taxon>Actinomycetota</taxon>
        <taxon>Actinomycetes</taxon>
        <taxon>Micromonosporales</taxon>
        <taxon>Micromonosporaceae</taxon>
        <taxon>Micromonospora</taxon>
    </lineage>
</organism>
<dbReference type="GO" id="GO:0003988">
    <property type="term" value="F:acetyl-CoA C-acyltransferase activity"/>
    <property type="evidence" value="ECO:0007669"/>
    <property type="project" value="TreeGrafter"/>
</dbReference>
<dbReference type="PANTHER" id="PTHR43853:SF2">
    <property type="entry name" value="3-OXOADIPYL-COA_3-OXO-5,6-DEHYDROSUBERYL-COA THIOLASE"/>
    <property type="match status" value="1"/>
</dbReference>
<dbReference type="PIRSF" id="PIRSF000429">
    <property type="entry name" value="Ac-CoA_Ac_transf"/>
    <property type="match status" value="1"/>
</dbReference>
<keyword evidence="9" id="KW-1185">Reference proteome</keyword>
<comment type="similarity">
    <text evidence="1 5">Belongs to the thiolase-like superfamily. Thiolase family.</text>
</comment>
<dbReference type="Pfam" id="PF02803">
    <property type="entry name" value="Thiolase_C"/>
    <property type="match status" value="1"/>
</dbReference>
<dbReference type="EMBL" id="QGSZ01000215">
    <property type="protein sequence ID" value="RQX02060.1"/>
    <property type="molecule type" value="Genomic_DNA"/>
</dbReference>
<protein>
    <submittedName>
        <fullName evidence="8">Acetyl-CoA C-acyltransferase</fullName>
    </submittedName>
</protein>
<evidence type="ECO:0000313" key="8">
    <source>
        <dbReference type="EMBL" id="RQX02060.1"/>
    </source>
</evidence>
<dbReference type="GO" id="GO:0005737">
    <property type="term" value="C:cytoplasm"/>
    <property type="evidence" value="ECO:0007669"/>
    <property type="project" value="UniProtKB-ARBA"/>
</dbReference>
<keyword evidence="3 5" id="KW-0012">Acyltransferase</keyword>
<dbReference type="InterPro" id="IPR016039">
    <property type="entry name" value="Thiolase-like"/>
</dbReference>
<dbReference type="InterPro" id="IPR020613">
    <property type="entry name" value="Thiolase_CS"/>
</dbReference>
<proteinExistence type="inferred from homology"/>
<dbReference type="InterPro" id="IPR020617">
    <property type="entry name" value="Thiolase_C"/>
</dbReference>
<dbReference type="GO" id="GO:0006635">
    <property type="term" value="P:fatty acid beta-oxidation"/>
    <property type="evidence" value="ECO:0007669"/>
    <property type="project" value="TreeGrafter"/>
</dbReference>
<evidence type="ECO:0000256" key="5">
    <source>
        <dbReference type="RuleBase" id="RU003557"/>
    </source>
</evidence>
<dbReference type="Gene3D" id="3.40.47.10">
    <property type="match status" value="1"/>
</dbReference>
<evidence type="ECO:0000256" key="2">
    <source>
        <dbReference type="ARBA" id="ARBA00022679"/>
    </source>
</evidence>
<dbReference type="PROSITE" id="PS00737">
    <property type="entry name" value="THIOLASE_2"/>
    <property type="match status" value="1"/>
</dbReference>
<feature type="active site" description="Proton acceptor" evidence="4">
    <location>
        <position position="377"/>
    </location>
</feature>
<feature type="domain" description="Thiolase N-terminal" evidence="6">
    <location>
        <begin position="8"/>
        <end position="257"/>
    </location>
</feature>